<dbReference type="Gene3D" id="3.40.630.30">
    <property type="match status" value="1"/>
</dbReference>
<dbReference type="PANTHER" id="PTHR43415:SF4">
    <property type="entry name" value="N-ACETYLTRANSFERASE DOMAIN-CONTAINING PROTEIN"/>
    <property type="match status" value="1"/>
</dbReference>
<dbReference type="AlphaFoldDB" id="A0A553V5U5"/>
<dbReference type="OrthoDB" id="9795206at2"/>
<name>A0A553V5U5_9DEIO</name>
<reference evidence="2 3" key="1">
    <citation type="submission" date="2019-07" db="EMBL/GenBank/DDBJ databases">
        <title>Deinococcus detaillus sp. nov., isolated from humus soil in Antarctica.</title>
        <authorList>
            <person name="Zhang K."/>
        </authorList>
    </citation>
    <scope>NUCLEOTIDE SEQUENCE [LARGE SCALE GENOMIC DNA]</scope>
    <source>
        <strain evidence="2 3">H1</strain>
    </source>
</reference>
<dbReference type="Pfam" id="PF13302">
    <property type="entry name" value="Acetyltransf_3"/>
    <property type="match status" value="1"/>
</dbReference>
<protein>
    <submittedName>
        <fullName evidence="2">GNAT family N-acetyltransferase</fullName>
    </submittedName>
</protein>
<dbReference type="EMBL" id="VKDB01000001">
    <property type="protein sequence ID" value="TSA87829.1"/>
    <property type="molecule type" value="Genomic_DNA"/>
</dbReference>
<comment type="caution">
    <text evidence="2">The sequence shown here is derived from an EMBL/GenBank/DDBJ whole genome shotgun (WGS) entry which is preliminary data.</text>
</comment>
<dbReference type="Proteomes" id="UP000316092">
    <property type="component" value="Unassembled WGS sequence"/>
</dbReference>
<evidence type="ECO:0000259" key="1">
    <source>
        <dbReference type="PROSITE" id="PS51186"/>
    </source>
</evidence>
<keyword evidence="3" id="KW-1185">Reference proteome</keyword>
<dbReference type="InterPro" id="IPR016181">
    <property type="entry name" value="Acyl_CoA_acyltransferase"/>
</dbReference>
<dbReference type="PANTHER" id="PTHR43415">
    <property type="entry name" value="SPERMIDINE N(1)-ACETYLTRANSFERASE"/>
    <property type="match status" value="1"/>
</dbReference>
<accession>A0A553V5U5</accession>
<keyword evidence="2" id="KW-0808">Transferase</keyword>
<organism evidence="2 3">
    <name type="scientific">Deinococcus detaillensis</name>
    <dbReference type="NCBI Taxonomy" id="2592048"/>
    <lineage>
        <taxon>Bacteria</taxon>
        <taxon>Thermotogati</taxon>
        <taxon>Deinococcota</taxon>
        <taxon>Deinococci</taxon>
        <taxon>Deinococcales</taxon>
        <taxon>Deinococcaceae</taxon>
        <taxon>Deinococcus</taxon>
    </lineage>
</organism>
<dbReference type="PROSITE" id="PS51186">
    <property type="entry name" value="GNAT"/>
    <property type="match status" value="1"/>
</dbReference>
<evidence type="ECO:0000313" key="3">
    <source>
        <dbReference type="Proteomes" id="UP000316092"/>
    </source>
</evidence>
<dbReference type="InterPro" id="IPR000182">
    <property type="entry name" value="GNAT_dom"/>
</dbReference>
<dbReference type="GO" id="GO:0016747">
    <property type="term" value="F:acyltransferase activity, transferring groups other than amino-acyl groups"/>
    <property type="evidence" value="ECO:0007669"/>
    <property type="project" value="InterPro"/>
</dbReference>
<gene>
    <name evidence="2" type="ORF">FNU79_00825</name>
</gene>
<evidence type="ECO:0000313" key="2">
    <source>
        <dbReference type="EMBL" id="TSA87829.1"/>
    </source>
</evidence>
<dbReference type="RefSeq" id="WP_143719035.1">
    <property type="nucleotide sequence ID" value="NZ_VKDB01000001.1"/>
</dbReference>
<sequence length="184" mass="21059">MSLLSGLTVRPRLPQDLPTLYRWLYAEPNPEWQRWDGPYFSKQRSKLSFEAYAERADVNPWNEDQQIVALGSECIGFLSRFEEAPSGGGWYELGVVIFDPQHWSSGLGTRALSLWTAATFAEKPAHLITLSTWSGNARMIRAAERVGYRECARIPEARNWDGQRWDSVKLGMLRREFESAHLAP</sequence>
<dbReference type="SUPFAM" id="SSF55729">
    <property type="entry name" value="Acyl-CoA N-acyltransferases (Nat)"/>
    <property type="match status" value="1"/>
</dbReference>
<proteinExistence type="predicted"/>
<feature type="domain" description="N-acetyltransferase" evidence="1">
    <location>
        <begin position="7"/>
        <end position="171"/>
    </location>
</feature>